<comment type="caution">
    <text evidence="1">The sequence shown here is derived from an EMBL/GenBank/DDBJ whole genome shotgun (WGS) entry which is preliminary data.</text>
</comment>
<sequence>MSTNTLNNIFFDYIPSTCRNWVQHNSLLLGSRLGHLGSRWILLLHALDDSNSHSLTHVPDGKTTKWGILGESFNNHGLGGNHLNHSRITILQEFGLLLKLLTRSPVNLGQEFSKFDSNVGGVAIEDRGVTISNLARVVHDDNLGGEVGCLLGRIILGVGATYPRLRSLTATFLTLKPTLSPGRASRRAS</sequence>
<organism evidence="1 2">
    <name type="scientific">Quercus suber</name>
    <name type="common">Cork oak</name>
    <dbReference type="NCBI Taxonomy" id="58331"/>
    <lineage>
        <taxon>Eukaryota</taxon>
        <taxon>Viridiplantae</taxon>
        <taxon>Streptophyta</taxon>
        <taxon>Embryophyta</taxon>
        <taxon>Tracheophyta</taxon>
        <taxon>Spermatophyta</taxon>
        <taxon>Magnoliopsida</taxon>
        <taxon>eudicotyledons</taxon>
        <taxon>Gunneridae</taxon>
        <taxon>Pentapetalae</taxon>
        <taxon>rosids</taxon>
        <taxon>fabids</taxon>
        <taxon>Fagales</taxon>
        <taxon>Fagaceae</taxon>
        <taxon>Quercus</taxon>
    </lineage>
</organism>
<protein>
    <submittedName>
        <fullName evidence="1">Uncharacterized protein</fullName>
    </submittedName>
</protein>
<evidence type="ECO:0000313" key="1">
    <source>
        <dbReference type="EMBL" id="KAK7846506.1"/>
    </source>
</evidence>
<reference evidence="1 2" key="1">
    <citation type="journal article" date="2018" name="Sci. Data">
        <title>The draft genome sequence of cork oak.</title>
        <authorList>
            <person name="Ramos A.M."/>
            <person name="Usie A."/>
            <person name="Barbosa P."/>
            <person name="Barros P.M."/>
            <person name="Capote T."/>
            <person name="Chaves I."/>
            <person name="Simoes F."/>
            <person name="Abreu I."/>
            <person name="Carrasquinho I."/>
            <person name="Faro C."/>
            <person name="Guimaraes J.B."/>
            <person name="Mendonca D."/>
            <person name="Nobrega F."/>
            <person name="Rodrigues L."/>
            <person name="Saibo N.J.M."/>
            <person name="Varela M.C."/>
            <person name="Egas C."/>
            <person name="Matos J."/>
            <person name="Miguel C.M."/>
            <person name="Oliveira M.M."/>
            <person name="Ricardo C.P."/>
            <person name="Goncalves S."/>
        </authorList>
    </citation>
    <scope>NUCLEOTIDE SEQUENCE [LARGE SCALE GENOMIC DNA]</scope>
    <source>
        <strain evidence="2">cv. HL8</strain>
    </source>
</reference>
<name>A0AAW0L7A5_QUESU</name>
<accession>A0AAW0L7A5</accession>
<proteinExistence type="predicted"/>
<gene>
    <name evidence="1" type="ORF">CFP56_007861</name>
</gene>
<evidence type="ECO:0000313" key="2">
    <source>
        <dbReference type="Proteomes" id="UP000237347"/>
    </source>
</evidence>
<dbReference type="EMBL" id="PKMF04000154">
    <property type="protein sequence ID" value="KAK7846506.1"/>
    <property type="molecule type" value="Genomic_DNA"/>
</dbReference>
<dbReference type="AlphaFoldDB" id="A0AAW0L7A5"/>
<keyword evidence="2" id="KW-1185">Reference proteome</keyword>
<dbReference type="Proteomes" id="UP000237347">
    <property type="component" value="Unassembled WGS sequence"/>
</dbReference>